<dbReference type="HOGENOM" id="CLU_2144544_0_0_11"/>
<evidence type="ECO:0000313" key="1">
    <source>
        <dbReference type="EMBL" id="AJF66343.1"/>
    </source>
</evidence>
<dbReference type="Proteomes" id="UP000031774">
    <property type="component" value="Chromosome"/>
</dbReference>
<evidence type="ECO:0000313" key="2">
    <source>
        <dbReference type="Proteomes" id="UP000031774"/>
    </source>
</evidence>
<dbReference type="KEGG" id="svt:SVTN_20135"/>
<gene>
    <name evidence="1" type="ORF">SVTN_20135</name>
</gene>
<protein>
    <submittedName>
        <fullName evidence="1">Uncharacterized protein</fullName>
    </submittedName>
</protein>
<keyword evidence="2" id="KW-1185">Reference proteome</keyword>
<proteinExistence type="predicted"/>
<accession>A0A0B5I9J9</accession>
<name>A0A0B5I9J9_9ACTN</name>
<organism evidence="1 2">
    <name type="scientific">Streptomyces vietnamensis</name>
    <dbReference type="NCBI Taxonomy" id="362257"/>
    <lineage>
        <taxon>Bacteria</taxon>
        <taxon>Bacillati</taxon>
        <taxon>Actinomycetota</taxon>
        <taxon>Actinomycetes</taxon>
        <taxon>Kitasatosporales</taxon>
        <taxon>Streptomycetaceae</taxon>
        <taxon>Streptomyces</taxon>
    </lineage>
</organism>
<dbReference type="AlphaFoldDB" id="A0A0B5I9J9"/>
<dbReference type="RefSeq" id="WP_041130350.1">
    <property type="nucleotide sequence ID" value="NZ_CP010407.1"/>
</dbReference>
<dbReference type="EMBL" id="CP010407">
    <property type="protein sequence ID" value="AJF66343.1"/>
    <property type="molecule type" value="Genomic_DNA"/>
</dbReference>
<reference evidence="1 2" key="1">
    <citation type="submission" date="2014-12" db="EMBL/GenBank/DDBJ databases">
        <title>Complete genome sequence of Streptomyces vietnamensis strain GIMV4.0001, a genetic manipulable producer of the benzoisochromanequinone antibiotic granaticin.</title>
        <authorList>
            <person name="Deng M.R."/>
            <person name="Guo J."/>
            <person name="Ma L.Y."/>
            <person name="Feng G.D."/>
            <person name="Mo C.Y."/>
            <person name="Zhu H.H."/>
        </authorList>
    </citation>
    <scope>NUCLEOTIDE SEQUENCE [LARGE SCALE GENOMIC DNA]</scope>
    <source>
        <strain evidence="2">GIMV4.0001</strain>
    </source>
</reference>
<sequence length="112" mass="11495">MGEAQVRLALGDGSTDDDPAFVAMGFERLAEGAHTQTVLDRGKGYALQVVCVGTTSVKITGTGLKPSSAACDGTIVSQRITNAPADFTLNVRATGGGNPSGSIGWRLNRLSN</sequence>